<dbReference type="KEGG" id="ngr:NAEGRDRAFT_78136"/>
<dbReference type="GeneID" id="8849967"/>
<dbReference type="InterPro" id="IPR052431">
    <property type="entry name" value="SKI2_subfamily_helicases"/>
</dbReference>
<evidence type="ECO:0000256" key="3">
    <source>
        <dbReference type="ARBA" id="ARBA00022806"/>
    </source>
</evidence>
<dbReference type="SMART" id="SM00487">
    <property type="entry name" value="DEXDc"/>
    <property type="match status" value="1"/>
</dbReference>
<dbReference type="OrthoDB" id="10255326at2759"/>
<feature type="compositionally biased region" description="Basic and acidic residues" evidence="5">
    <location>
        <begin position="1689"/>
        <end position="1708"/>
    </location>
</feature>
<dbReference type="Pfam" id="PF26076">
    <property type="entry name" value="WHD_DDX60"/>
    <property type="match status" value="1"/>
</dbReference>
<dbReference type="PROSITE" id="PS51194">
    <property type="entry name" value="HELICASE_CTER"/>
    <property type="match status" value="1"/>
</dbReference>
<dbReference type="PROSITE" id="PS51192">
    <property type="entry name" value="HELICASE_ATP_BIND_1"/>
    <property type="match status" value="1"/>
</dbReference>
<dbReference type="GO" id="GO:0016787">
    <property type="term" value="F:hydrolase activity"/>
    <property type="evidence" value="ECO:0007669"/>
    <property type="project" value="UniProtKB-KW"/>
</dbReference>
<dbReference type="GO" id="GO:0005737">
    <property type="term" value="C:cytoplasm"/>
    <property type="evidence" value="ECO:0007669"/>
    <property type="project" value="TreeGrafter"/>
</dbReference>
<dbReference type="GO" id="GO:0005524">
    <property type="term" value="F:ATP binding"/>
    <property type="evidence" value="ECO:0007669"/>
    <property type="project" value="UniProtKB-KW"/>
</dbReference>
<feature type="domain" description="Helicase ATP-binding" evidence="6">
    <location>
        <begin position="711"/>
        <end position="873"/>
    </location>
</feature>
<name>D2V1F7_NAEGR</name>
<dbReference type="InterPro" id="IPR011545">
    <property type="entry name" value="DEAD/DEAH_box_helicase_dom"/>
</dbReference>
<dbReference type="InParanoid" id="D2V1F7"/>
<evidence type="ECO:0000259" key="6">
    <source>
        <dbReference type="PROSITE" id="PS51192"/>
    </source>
</evidence>
<dbReference type="SMART" id="SM00490">
    <property type="entry name" value="HELICc"/>
    <property type="match status" value="1"/>
</dbReference>
<dbReference type="InterPro" id="IPR014001">
    <property type="entry name" value="Helicase_ATP-bd"/>
</dbReference>
<evidence type="ECO:0000313" key="9">
    <source>
        <dbReference type="Proteomes" id="UP000006671"/>
    </source>
</evidence>
<dbReference type="InterPro" id="IPR027417">
    <property type="entry name" value="P-loop_NTPase"/>
</dbReference>
<dbReference type="eggNOG" id="KOG0949">
    <property type="taxonomic scope" value="Eukaryota"/>
</dbReference>
<dbReference type="InterPro" id="IPR001650">
    <property type="entry name" value="Helicase_C-like"/>
</dbReference>
<feature type="compositionally biased region" description="Polar residues" evidence="5">
    <location>
        <begin position="1"/>
        <end position="14"/>
    </location>
</feature>
<protein>
    <submittedName>
        <fullName evidence="8">ATP-dependent DEAD/H RNA helicase</fullName>
    </submittedName>
</protein>
<feature type="domain" description="Helicase C-terminal" evidence="7">
    <location>
        <begin position="1044"/>
        <end position="1208"/>
    </location>
</feature>
<evidence type="ECO:0000256" key="5">
    <source>
        <dbReference type="SAM" id="MobiDB-lite"/>
    </source>
</evidence>
<feature type="compositionally biased region" description="Acidic residues" evidence="5">
    <location>
        <begin position="1422"/>
        <end position="1438"/>
    </location>
</feature>
<keyword evidence="9" id="KW-1185">Reference proteome</keyword>
<keyword evidence="2" id="KW-0378">Hydrolase</keyword>
<gene>
    <name evidence="8" type="ORF">NAEGRDRAFT_78136</name>
</gene>
<dbReference type="InterPro" id="IPR059032">
    <property type="entry name" value="WHD_DDX60"/>
</dbReference>
<dbReference type="Proteomes" id="UP000006671">
    <property type="component" value="Unassembled WGS sequence"/>
</dbReference>
<dbReference type="GO" id="GO:0003676">
    <property type="term" value="F:nucleic acid binding"/>
    <property type="evidence" value="ECO:0007669"/>
    <property type="project" value="InterPro"/>
</dbReference>
<feature type="compositionally biased region" description="Basic and acidic residues" evidence="5">
    <location>
        <begin position="15"/>
        <end position="31"/>
    </location>
</feature>
<evidence type="ECO:0000259" key="7">
    <source>
        <dbReference type="PROSITE" id="PS51194"/>
    </source>
</evidence>
<reference evidence="8 9" key="1">
    <citation type="journal article" date="2010" name="Cell">
        <title>The genome of Naegleria gruberi illuminates early eukaryotic versatility.</title>
        <authorList>
            <person name="Fritz-Laylin L.K."/>
            <person name="Prochnik S.E."/>
            <person name="Ginger M.L."/>
            <person name="Dacks J.B."/>
            <person name="Carpenter M.L."/>
            <person name="Field M.C."/>
            <person name="Kuo A."/>
            <person name="Paredez A."/>
            <person name="Chapman J."/>
            <person name="Pham J."/>
            <person name="Shu S."/>
            <person name="Neupane R."/>
            <person name="Cipriano M."/>
            <person name="Mancuso J."/>
            <person name="Tu H."/>
            <person name="Salamov A."/>
            <person name="Lindquist E."/>
            <person name="Shapiro H."/>
            <person name="Lucas S."/>
            <person name="Grigoriev I.V."/>
            <person name="Cande W.Z."/>
            <person name="Fulton C."/>
            <person name="Rokhsar D.S."/>
            <person name="Dawson S.C."/>
        </authorList>
    </citation>
    <scope>NUCLEOTIDE SEQUENCE [LARGE SCALE GENOMIC DNA]</scope>
    <source>
        <strain evidence="8 9">NEG-M</strain>
    </source>
</reference>
<dbReference type="VEuPathDB" id="AmoebaDB:NAEGRDRAFT_78136"/>
<dbReference type="Pfam" id="PF00270">
    <property type="entry name" value="DEAD"/>
    <property type="match status" value="1"/>
</dbReference>
<evidence type="ECO:0000256" key="1">
    <source>
        <dbReference type="ARBA" id="ARBA00022741"/>
    </source>
</evidence>
<dbReference type="FunCoup" id="D2V1F7">
    <property type="interactions" value="234"/>
</dbReference>
<dbReference type="EMBL" id="GG738848">
    <property type="protein sequence ID" value="EFC49297.1"/>
    <property type="molecule type" value="Genomic_DNA"/>
</dbReference>
<dbReference type="PANTHER" id="PTHR44533">
    <property type="entry name" value="DEAD/H RNA HELICASE, PUTATIVE-RELATED"/>
    <property type="match status" value="1"/>
</dbReference>
<sequence>MLPNHNNNQQQPSEDAQKIKDHDYEGNGNNQDRKDVFGVIGERNVRFLDECGSSFVLVDIDSLIDQAIYESEISGIDWNDHGGQWLHMFFYCEAKLREWRKSGVGFQLLYLKGNDPIARGKEELNSKRLLRHLLFYHLKKSIDENPELKKRHSCFVMHENIYENFEEFRKLSESVNVNSIVISSYNRDLLALLLNYCSIPLVSGITGEGSAINGRMFYLRTKERRRITFDIDGLVINSTPMEIGKMSVIQLFEKAITDSLSSNLDHLLAKVIVITKLLQGYLPLNYRYQKVDFAVAELNEFIQRFYGKLFEIAYHHEDYIEGSDDLLDGRLAHSILLWMIQTKQNEFTLPEHLQSQYKEIVSRLGLGESQANLLETMQQIPTSSSFQYEFENDHQVLPISNRFMSELFDIPESIIERNSNKKVFKDEYHYHNTEKISSVPEPRKSDETSTSLAKLIASFDRPKKRVVVAEQYTSKDIKEEIKTVQKKANYFKATLPKRIDGWKEEMSQINSSKAMLALSSSIFEELVYLKRLERKIVKTEASDVDNGIKQVFELLSLTLFAQLELIQANKDDLIQVGIWVRFIYSFLEEYSLNLPKVKVGILFEKLVNECFRFKLFSSGNEIIQRKSLKLKQRSEKDSIDIIQMYKETCELNSFFIPHPQQFSLQRVLNALEDDTDLSRMTPEEYRAFKIRQRMREDMDFIPDEWQEELINHVNKENVSVLCNVPTSQGKTFICFYLIEKVLRESSTDVICFIVPTKALVNQIYCEISSRFERNNLVGMATASKRINEFTSQVLIITPAMLEIYLMSSQENNWKSRIKYLIIDEIHSAFDGDQSQYYEHIIQFLDCPILGLSATLDNRNELAEWMKHGKRQIVETVHLEDYKRFNPLEYYNFNNDNEGKCIHVHPLALVNVNNLKQELELLNGMSMKECLELTQYLEKEIPSWFTEIVQIGLKSDLLEPFKWADSINYRRKVHEYLIEKGQDDNNHDNICKIIQHFYHLSLISTTERSEKLHEEEIINLVMQMKNENMLPSISFAFNRTLINDYLEYLVNYLETNQTNLWKDGKIPKTISQLVSSIEEGNCDFEVEELHFRALKVGLACHYAAMDENYQIEVERLFRIGDIPLIFSTSTLALGVNMPCKTVVICGFSPFYSNSLFKQACGRAGRRGFDNKGRVILCGFNTPLQRRYLLSPPVLVNGSQGFPTSFTLRLFSSLSQQGNNSSIEEGIKRLLDKPLFSLDKNLVDRAAKQMKHLFLFNSEYLFQTEFLNGNCEPLSLSGLVTHLFYLNEKAFTIPHLVKFKFFEQFKQVYSDTEQDLLLLKIVTYLMYRSVVGSYFNKKHTIQLGEENMEEGSIFREMAEHVKSHNDMALSIFSNFASVYAVDKQDELEDVHLPLSNHGNFKKLRILKSNANSSNETKEENVGGGDDDWESFDVEETEPVESEQQVNEPVTKKFVLDESEFESDLHNIPLIKHLSSHCIRNNLSISSFAALSGNMDGHYKSVDHFLQTLNHNICLNKTTIPLQDLEFSKLNSFLIDLYKHKNIKLLKAENGFSTKHAATREVEQIVKDLKKIRSSLIVEKCFKESTFYHPYMDSSIKTLLDDFGIQWAQNYQALYDCWRKETLNSVFDSYFIQTYKYQKFLKILGSLFRHPFMKSLDRVIRVLSEIIYGRPVYVNRKKKDRPDMPNVDDESEHVVNVKSKTEAKVKKPQDE</sequence>
<feature type="region of interest" description="Disordered" evidence="5">
    <location>
        <begin position="1675"/>
        <end position="1708"/>
    </location>
</feature>
<dbReference type="RefSeq" id="XP_002682041.1">
    <property type="nucleotide sequence ID" value="XM_002681995.1"/>
</dbReference>
<dbReference type="Gene3D" id="3.40.50.300">
    <property type="entry name" value="P-loop containing nucleotide triphosphate hydrolases"/>
    <property type="match status" value="2"/>
</dbReference>
<keyword evidence="1" id="KW-0547">Nucleotide-binding</keyword>
<keyword evidence="3 8" id="KW-0347">Helicase</keyword>
<evidence type="ECO:0000256" key="4">
    <source>
        <dbReference type="ARBA" id="ARBA00022840"/>
    </source>
</evidence>
<evidence type="ECO:0000313" key="8">
    <source>
        <dbReference type="EMBL" id="EFC49297.1"/>
    </source>
</evidence>
<evidence type="ECO:0000256" key="2">
    <source>
        <dbReference type="ARBA" id="ARBA00022801"/>
    </source>
</evidence>
<feature type="region of interest" description="Disordered" evidence="5">
    <location>
        <begin position="1"/>
        <end position="31"/>
    </location>
</feature>
<accession>D2V1F7</accession>
<dbReference type="PANTHER" id="PTHR44533:SF4">
    <property type="entry name" value="DEAD_H RNA HELICASE, PUTATIVE-RELATED"/>
    <property type="match status" value="1"/>
</dbReference>
<dbReference type="SUPFAM" id="SSF52540">
    <property type="entry name" value="P-loop containing nucleoside triphosphate hydrolases"/>
    <property type="match status" value="1"/>
</dbReference>
<dbReference type="STRING" id="5762.D2V1F7"/>
<keyword evidence="4" id="KW-0067">ATP-binding</keyword>
<proteinExistence type="predicted"/>
<dbReference type="Pfam" id="PF00271">
    <property type="entry name" value="Helicase_C"/>
    <property type="match status" value="1"/>
</dbReference>
<organism evidence="9">
    <name type="scientific">Naegleria gruberi</name>
    <name type="common">Amoeba</name>
    <dbReference type="NCBI Taxonomy" id="5762"/>
    <lineage>
        <taxon>Eukaryota</taxon>
        <taxon>Discoba</taxon>
        <taxon>Heterolobosea</taxon>
        <taxon>Tetramitia</taxon>
        <taxon>Eutetramitia</taxon>
        <taxon>Vahlkampfiidae</taxon>
        <taxon>Naegleria</taxon>
    </lineage>
</organism>
<feature type="region of interest" description="Disordered" evidence="5">
    <location>
        <begin position="1409"/>
        <end position="1445"/>
    </location>
</feature>
<dbReference type="GO" id="GO:0004386">
    <property type="term" value="F:helicase activity"/>
    <property type="evidence" value="ECO:0007669"/>
    <property type="project" value="UniProtKB-KW"/>
</dbReference>